<dbReference type="KEGG" id="mcad:Pan265_12900"/>
<reference evidence="2 3" key="1">
    <citation type="submission" date="2019-02" db="EMBL/GenBank/DDBJ databases">
        <title>Deep-cultivation of Planctomycetes and their phenomic and genomic characterization uncovers novel biology.</title>
        <authorList>
            <person name="Wiegand S."/>
            <person name="Jogler M."/>
            <person name="Boedeker C."/>
            <person name="Pinto D."/>
            <person name="Vollmers J."/>
            <person name="Rivas-Marin E."/>
            <person name="Kohn T."/>
            <person name="Peeters S.H."/>
            <person name="Heuer A."/>
            <person name="Rast P."/>
            <person name="Oberbeckmann S."/>
            <person name="Bunk B."/>
            <person name="Jeske O."/>
            <person name="Meyerdierks A."/>
            <person name="Storesund J.E."/>
            <person name="Kallscheuer N."/>
            <person name="Luecker S."/>
            <person name="Lage O.M."/>
            <person name="Pohl T."/>
            <person name="Merkel B.J."/>
            <person name="Hornburger P."/>
            <person name="Mueller R.-W."/>
            <person name="Bruemmer F."/>
            <person name="Labrenz M."/>
            <person name="Spormann A.M."/>
            <person name="Op den Camp H."/>
            <person name="Overmann J."/>
            <person name="Amann R."/>
            <person name="Jetten M.S.M."/>
            <person name="Mascher T."/>
            <person name="Medema M.H."/>
            <person name="Devos D.P."/>
            <person name="Kaster A.-K."/>
            <person name="Ovreas L."/>
            <person name="Rohde M."/>
            <person name="Galperin M.Y."/>
            <person name="Jogler C."/>
        </authorList>
    </citation>
    <scope>NUCLEOTIDE SEQUENCE [LARGE SCALE GENOMIC DNA]</scope>
    <source>
        <strain evidence="2 3">Pan265</strain>
    </source>
</reference>
<dbReference type="AlphaFoldDB" id="A0A518BWT3"/>
<proteinExistence type="predicted"/>
<feature type="signal peptide" evidence="1">
    <location>
        <begin position="1"/>
        <end position="27"/>
    </location>
</feature>
<evidence type="ECO:0000313" key="3">
    <source>
        <dbReference type="Proteomes" id="UP000320386"/>
    </source>
</evidence>
<evidence type="ECO:0000313" key="2">
    <source>
        <dbReference type="EMBL" id="QDU71440.1"/>
    </source>
</evidence>
<dbReference type="Proteomes" id="UP000320386">
    <property type="component" value="Chromosome"/>
</dbReference>
<evidence type="ECO:0008006" key="4">
    <source>
        <dbReference type="Google" id="ProtNLM"/>
    </source>
</evidence>
<keyword evidence="1" id="KW-0732">Signal</keyword>
<organism evidence="2 3">
    <name type="scientific">Mucisphaera calidilacus</name>
    <dbReference type="NCBI Taxonomy" id="2527982"/>
    <lineage>
        <taxon>Bacteria</taxon>
        <taxon>Pseudomonadati</taxon>
        <taxon>Planctomycetota</taxon>
        <taxon>Phycisphaerae</taxon>
        <taxon>Phycisphaerales</taxon>
        <taxon>Phycisphaeraceae</taxon>
        <taxon>Mucisphaera</taxon>
    </lineage>
</organism>
<dbReference type="RefSeq" id="WP_145445588.1">
    <property type="nucleotide sequence ID" value="NZ_CP036280.1"/>
</dbReference>
<protein>
    <recommendedName>
        <fullName evidence="4">PEP-CTERM protein-sorting domain-containing protein</fullName>
    </recommendedName>
</protein>
<accession>A0A518BWT3</accession>
<sequence precursor="true">MRTHNILCSTLILAALALASASTTAHAGVFRFVAAEPAYEVLVGETVIVDLFLQEDIPDLAISTLIAENGLISLDVRVDATSADTDPATMTAFNTNDLDFNDPLGPIVTLTPDQLRTVLFQDPFEPLGVLGTETPQPIGARRDVYIGSLIIQAGNLEDQTTIFTLADDLLVGEFTLTLDGIAALDTTIEPGTFTVTTIIPEPLSIGIFTLGLAALTRRCLH</sequence>
<feature type="chain" id="PRO_5022032093" description="PEP-CTERM protein-sorting domain-containing protein" evidence="1">
    <location>
        <begin position="28"/>
        <end position="221"/>
    </location>
</feature>
<gene>
    <name evidence="2" type="ORF">Pan265_12900</name>
</gene>
<evidence type="ECO:0000256" key="1">
    <source>
        <dbReference type="SAM" id="SignalP"/>
    </source>
</evidence>
<keyword evidence="3" id="KW-1185">Reference proteome</keyword>
<name>A0A518BWT3_9BACT</name>
<dbReference type="EMBL" id="CP036280">
    <property type="protein sequence ID" value="QDU71440.1"/>
    <property type="molecule type" value="Genomic_DNA"/>
</dbReference>